<reference evidence="2 3" key="1">
    <citation type="submission" date="2023-09" db="EMBL/GenBank/DDBJ databases">
        <title>Streptomyces sp. nov.: A antagonism against Alternaria gaisen Producing Streptochlin, Isolated from Tamarix root soil.</title>
        <authorList>
            <person name="Chen Y."/>
        </authorList>
    </citation>
    <scope>NUCLEOTIDE SEQUENCE [LARGE SCALE GENOMIC DNA]</scope>
    <source>
        <strain evidence="2 3">TRM76323</strain>
    </source>
</reference>
<proteinExistence type="predicted"/>
<name>A0ABU3QIR1_9ACTN</name>
<dbReference type="RefSeq" id="WP_315877725.1">
    <property type="nucleotide sequence ID" value="NZ_JAWCTQ010000010.1"/>
</dbReference>
<evidence type="ECO:0000259" key="1">
    <source>
        <dbReference type="SMART" id="SM00943"/>
    </source>
</evidence>
<organism evidence="2 3">
    <name type="scientific">Streptomyces tamarix</name>
    <dbReference type="NCBI Taxonomy" id="3078565"/>
    <lineage>
        <taxon>Bacteria</taxon>
        <taxon>Bacillati</taxon>
        <taxon>Actinomycetota</taxon>
        <taxon>Actinomycetes</taxon>
        <taxon>Kitasatosporales</taxon>
        <taxon>Streptomycetaceae</taxon>
        <taxon>Streptomyces</taxon>
    </lineage>
</organism>
<evidence type="ECO:0000313" key="2">
    <source>
        <dbReference type="EMBL" id="MDT9682651.1"/>
    </source>
</evidence>
<dbReference type="Proteomes" id="UP001250181">
    <property type="component" value="Unassembled WGS sequence"/>
</dbReference>
<protein>
    <submittedName>
        <fullName evidence="2">Bifunctional DNA primase/polymerase</fullName>
    </submittedName>
</protein>
<keyword evidence="3" id="KW-1185">Reference proteome</keyword>
<evidence type="ECO:0000313" key="3">
    <source>
        <dbReference type="Proteomes" id="UP001250181"/>
    </source>
</evidence>
<dbReference type="InterPro" id="IPR015330">
    <property type="entry name" value="DNA_primase/pol_bifunc_N"/>
</dbReference>
<dbReference type="EMBL" id="JAWCTQ010000010">
    <property type="protein sequence ID" value="MDT9682651.1"/>
    <property type="molecule type" value="Genomic_DNA"/>
</dbReference>
<dbReference type="SUPFAM" id="SSF56747">
    <property type="entry name" value="Prim-pol domain"/>
    <property type="match status" value="1"/>
</dbReference>
<accession>A0ABU3QIR1</accession>
<dbReference type="SMART" id="SM00943">
    <property type="entry name" value="Prim-Pol"/>
    <property type="match status" value="1"/>
</dbReference>
<feature type="domain" description="DNA primase/polymerase bifunctional N-terminal" evidence="1">
    <location>
        <begin position="16"/>
        <end position="194"/>
    </location>
</feature>
<comment type="caution">
    <text evidence="2">The sequence shown here is derived from an EMBL/GenBank/DDBJ whole genome shotgun (WGS) entry which is preliminary data.</text>
</comment>
<sequence>MTQHADARRASLLNAALDAAARGWHVFPLRPGSKRPALHHETQCPHTGTCAGGHVKWEQRATTDPDRIHAAWATGAFNIGLATGPSGLVVIDLDQPKDKGSSDAPGGAAFFEALCERAGHAVPATYRVRTPSGGEHLYFTAPAGVRLRNTAGTLAPLVDTRAWGGYVVTPGSTVHGALYEVVDDRPVLDLPAWLLDLLQTPPKPIAAGFRLVAPRDVSRVARVALERETATVAATSEGGRNAALLRGARAVGRFVAWGDLPRLVAEEAFQEAGEAAGLPPAECRATIRSALDWSIRTVRPRKAA</sequence>
<gene>
    <name evidence="2" type="ORF">RND61_11310</name>
</gene>
<dbReference type="CDD" id="cd04859">
    <property type="entry name" value="Prim_Pol"/>
    <property type="match status" value="1"/>
</dbReference>
<dbReference type="Pfam" id="PF09250">
    <property type="entry name" value="Prim-Pol"/>
    <property type="match status" value="1"/>
</dbReference>